<dbReference type="EMBL" id="MLJW01000290">
    <property type="protein sequence ID" value="OIQ90487.1"/>
    <property type="molecule type" value="Genomic_DNA"/>
</dbReference>
<dbReference type="PANTHER" id="PTHR38436:SF1">
    <property type="entry name" value="ESTER CYCLASE"/>
    <property type="match status" value="1"/>
</dbReference>
<reference evidence="1" key="1">
    <citation type="submission" date="2016-10" db="EMBL/GenBank/DDBJ databases">
        <title>Sequence of Gallionella enrichment culture.</title>
        <authorList>
            <person name="Poehlein A."/>
            <person name="Muehling M."/>
            <person name="Daniel R."/>
        </authorList>
    </citation>
    <scope>NUCLEOTIDE SEQUENCE</scope>
</reference>
<dbReference type="Gene3D" id="3.10.450.50">
    <property type="match status" value="1"/>
</dbReference>
<evidence type="ECO:0000313" key="1">
    <source>
        <dbReference type="EMBL" id="OIQ90487.1"/>
    </source>
</evidence>
<sequence length="147" mass="16717">MPEKISVKAHANRKEVLARFLKEVWTDGDADAADRYVADCYTIHHDPGDPWEKRELDLAGYKERVRISRTPFPDQSFEVQAMFEDGDAVVVTWLWTGTHLGEIPGFPASGKVIRMSGATVYYFSGDRVTGHWQITDRLGVYRQLSGR</sequence>
<protein>
    <submittedName>
        <fullName evidence="1">SnoaL-like polyketide cyclase</fullName>
    </submittedName>
</protein>
<dbReference type="AlphaFoldDB" id="A0A1J5RER1"/>
<dbReference type="InterPro" id="IPR009959">
    <property type="entry name" value="Cyclase_SnoaL-like"/>
</dbReference>
<accession>A0A1J5RER1</accession>
<gene>
    <name evidence="1" type="ORF">GALL_276260</name>
</gene>
<organism evidence="1">
    <name type="scientific">mine drainage metagenome</name>
    <dbReference type="NCBI Taxonomy" id="410659"/>
    <lineage>
        <taxon>unclassified sequences</taxon>
        <taxon>metagenomes</taxon>
        <taxon>ecological metagenomes</taxon>
    </lineage>
</organism>
<dbReference type="PANTHER" id="PTHR38436">
    <property type="entry name" value="POLYKETIDE CYCLASE SNOAL-LIKE DOMAIN"/>
    <property type="match status" value="1"/>
</dbReference>
<dbReference type="GO" id="GO:0030638">
    <property type="term" value="P:polyketide metabolic process"/>
    <property type="evidence" value="ECO:0007669"/>
    <property type="project" value="InterPro"/>
</dbReference>
<dbReference type="InterPro" id="IPR032710">
    <property type="entry name" value="NTF2-like_dom_sf"/>
</dbReference>
<dbReference type="Pfam" id="PF07366">
    <property type="entry name" value="SnoaL"/>
    <property type="match status" value="1"/>
</dbReference>
<comment type="caution">
    <text evidence="1">The sequence shown here is derived from an EMBL/GenBank/DDBJ whole genome shotgun (WGS) entry which is preliminary data.</text>
</comment>
<name>A0A1J5RER1_9ZZZZ</name>
<dbReference type="SUPFAM" id="SSF54427">
    <property type="entry name" value="NTF2-like"/>
    <property type="match status" value="1"/>
</dbReference>
<proteinExistence type="predicted"/>